<protein>
    <submittedName>
        <fullName evidence="2">Uncharacterized protein</fullName>
    </submittedName>
</protein>
<proteinExistence type="predicted"/>
<evidence type="ECO:0000313" key="2">
    <source>
        <dbReference type="EMBL" id="MFC3632038.1"/>
    </source>
</evidence>
<evidence type="ECO:0000256" key="1">
    <source>
        <dbReference type="SAM" id="Phobius"/>
    </source>
</evidence>
<keyword evidence="1" id="KW-0472">Membrane</keyword>
<dbReference type="RefSeq" id="WP_377764487.1">
    <property type="nucleotide sequence ID" value="NZ_JBHRXY010000061.1"/>
</dbReference>
<accession>A0ABV7UA64</accession>
<evidence type="ECO:0000313" key="3">
    <source>
        <dbReference type="Proteomes" id="UP001595539"/>
    </source>
</evidence>
<keyword evidence="3" id="KW-1185">Reference proteome</keyword>
<gene>
    <name evidence="2" type="ORF">ACFOM8_21700</name>
</gene>
<feature type="transmembrane region" description="Helical" evidence="1">
    <location>
        <begin position="28"/>
        <end position="48"/>
    </location>
</feature>
<reference evidence="3" key="1">
    <citation type="journal article" date="2019" name="Int. J. Syst. Evol. Microbiol.">
        <title>The Global Catalogue of Microorganisms (GCM) 10K type strain sequencing project: providing services to taxonomists for standard genome sequencing and annotation.</title>
        <authorList>
            <consortium name="The Broad Institute Genomics Platform"/>
            <consortium name="The Broad Institute Genome Sequencing Center for Infectious Disease"/>
            <person name="Wu L."/>
            <person name="Ma J."/>
        </authorList>
    </citation>
    <scope>NUCLEOTIDE SEQUENCE [LARGE SCALE GENOMIC DNA]</scope>
    <source>
        <strain evidence="3">KCTC 42473</strain>
    </source>
</reference>
<keyword evidence="1" id="KW-0812">Transmembrane</keyword>
<sequence>MNLLMAFLAFATLVGFLAILVIHVPRLDLIAVIAVTVLLAAWDLFTTFRPRKG</sequence>
<dbReference type="Proteomes" id="UP001595539">
    <property type="component" value="Unassembled WGS sequence"/>
</dbReference>
<organism evidence="2 3">
    <name type="scientific">Paracoccus angustae</name>
    <dbReference type="NCBI Taxonomy" id="1671480"/>
    <lineage>
        <taxon>Bacteria</taxon>
        <taxon>Pseudomonadati</taxon>
        <taxon>Pseudomonadota</taxon>
        <taxon>Alphaproteobacteria</taxon>
        <taxon>Rhodobacterales</taxon>
        <taxon>Paracoccaceae</taxon>
        <taxon>Paracoccus</taxon>
    </lineage>
</organism>
<comment type="caution">
    <text evidence="2">The sequence shown here is derived from an EMBL/GenBank/DDBJ whole genome shotgun (WGS) entry which is preliminary data.</text>
</comment>
<name>A0ABV7UA64_9RHOB</name>
<dbReference type="EMBL" id="JBHRXY010000061">
    <property type="protein sequence ID" value="MFC3632038.1"/>
    <property type="molecule type" value="Genomic_DNA"/>
</dbReference>
<keyword evidence="1" id="KW-1133">Transmembrane helix</keyword>